<comment type="caution">
    <text evidence="1">The sequence shown here is derived from an EMBL/GenBank/DDBJ whole genome shotgun (WGS) entry which is preliminary data.</text>
</comment>
<dbReference type="EMBL" id="JABGBN010000004">
    <property type="protein sequence ID" value="NOL51842.1"/>
    <property type="molecule type" value="Genomic_DNA"/>
</dbReference>
<name>A0A849P7T9_9BURK</name>
<evidence type="ECO:0000313" key="2">
    <source>
        <dbReference type="Proteomes" id="UP000537862"/>
    </source>
</evidence>
<dbReference type="Proteomes" id="UP000537862">
    <property type="component" value="Unassembled WGS sequence"/>
</dbReference>
<proteinExistence type="predicted"/>
<sequence length="67" mass="7681">MKDDKVQNDKSTCDLTSAEVMEAEERELVIDDSVDDLMTYSDKELTDAQIEKKRLHLKDIVPKPNQA</sequence>
<protein>
    <submittedName>
        <fullName evidence="1">Uncharacterized protein</fullName>
    </submittedName>
</protein>
<evidence type="ECO:0000313" key="1">
    <source>
        <dbReference type="EMBL" id="NOL51842.1"/>
    </source>
</evidence>
<dbReference type="AlphaFoldDB" id="A0A849P7T9"/>
<reference evidence="1 2" key="1">
    <citation type="submission" date="2020-05" db="EMBL/GenBank/DDBJ databases">
        <authorList>
            <person name="Niu N."/>
        </authorList>
    </citation>
    <scope>NUCLEOTIDE SEQUENCE [LARGE SCALE GENOMIC DNA]</scope>
    <source>
        <strain evidence="1 2">3340-03</strain>
    </source>
</reference>
<keyword evidence="2" id="KW-1185">Reference proteome</keyword>
<gene>
    <name evidence="1" type="ORF">HKX39_06625</name>
</gene>
<organism evidence="1 2">
    <name type="scientific">Pelistega suis</name>
    <dbReference type="NCBI Taxonomy" id="1631957"/>
    <lineage>
        <taxon>Bacteria</taxon>
        <taxon>Pseudomonadati</taxon>
        <taxon>Pseudomonadota</taxon>
        <taxon>Betaproteobacteria</taxon>
        <taxon>Burkholderiales</taxon>
        <taxon>Alcaligenaceae</taxon>
        <taxon>Pelistega</taxon>
    </lineage>
</organism>
<dbReference type="RefSeq" id="WP_171680538.1">
    <property type="nucleotide sequence ID" value="NZ_JABGBN010000004.1"/>
</dbReference>
<accession>A0A849P7T9</accession>